<keyword evidence="5" id="KW-1185">Reference proteome</keyword>
<feature type="transmembrane region" description="Helical" evidence="1">
    <location>
        <begin position="88"/>
        <end position="108"/>
    </location>
</feature>
<dbReference type="OrthoDB" id="9814202at2"/>
<accession>A0A399QZ71</accession>
<dbReference type="InterPro" id="IPR035919">
    <property type="entry name" value="EAL_sf"/>
</dbReference>
<gene>
    <name evidence="4" type="ORF">D1224_08095</name>
</gene>
<dbReference type="CDD" id="cd01948">
    <property type="entry name" value="EAL"/>
    <property type="match status" value="1"/>
</dbReference>
<dbReference type="Pfam" id="PF00563">
    <property type="entry name" value="EAL"/>
    <property type="match status" value="1"/>
</dbReference>
<dbReference type="EMBL" id="QWGB01000005">
    <property type="protein sequence ID" value="RIJ24190.1"/>
    <property type="molecule type" value="Genomic_DNA"/>
</dbReference>
<dbReference type="PROSITE" id="PS50883">
    <property type="entry name" value="EAL"/>
    <property type="match status" value="1"/>
</dbReference>
<dbReference type="NCBIfam" id="TIGR00254">
    <property type="entry name" value="GGDEF"/>
    <property type="match status" value="1"/>
</dbReference>
<dbReference type="Gene3D" id="3.30.70.270">
    <property type="match status" value="1"/>
</dbReference>
<dbReference type="SUPFAM" id="SSF55785">
    <property type="entry name" value="PYP-like sensor domain (PAS domain)"/>
    <property type="match status" value="1"/>
</dbReference>
<evidence type="ECO:0000256" key="1">
    <source>
        <dbReference type="SAM" id="Phobius"/>
    </source>
</evidence>
<dbReference type="Gene3D" id="3.20.20.450">
    <property type="entry name" value="EAL domain"/>
    <property type="match status" value="1"/>
</dbReference>
<dbReference type="CDD" id="cd01949">
    <property type="entry name" value="GGDEF"/>
    <property type="match status" value="1"/>
</dbReference>
<proteinExistence type="predicted"/>
<dbReference type="SMART" id="SM00267">
    <property type="entry name" value="GGDEF"/>
    <property type="match status" value="1"/>
</dbReference>
<feature type="transmembrane region" description="Helical" evidence="1">
    <location>
        <begin position="33"/>
        <end position="55"/>
    </location>
</feature>
<dbReference type="SUPFAM" id="SSF141868">
    <property type="entry name" value="EAL domain-like"/>
    <property type="match status" value="1"/>
</dbReference>
<dbReference type="InterPro" id="IPR035965">
    <property type="entry name" value="PAS-like_dom_sf"/>
</dbReference>
<feature type="transmembrane region" description="Helical" evidence="1">
    <location>
        <begin position="169"/>
        <end position="188"/>
    </location>
</feature>
<keyword evidence="1" id="KW-1133">Transmembrane helix</keyword>
<dbReference type="PANTHER" id="PTHR44757:SF2">
    <property type="entry name" value="BIOFILM ARCHITECTURE MAINTENANCE PROTEIN MBAA"/>
    <property type="match status" value="1"/>
</dbReference>
<keyword evidence="1" id="KW-0812">Transmembrane</keyword>
<evidence type="ECO:0000313" key="5">
    <source>
        <dbReference type="Proteomes" id="UP000265431"/>
    </source>
</evidence>
<dbReference type="InterPro" id="IPR000160">
    <property type="entry name" value="GGDEF_dom"/>
</dbReference>
<dbReference type="InterPro" id="IPR043128">
    <property type="entry name" value="Rev_trsase/Diguanyl_cyclase"/>
</dbReference>
<keyword evidence="1" id="KW-0472">Membrane</keyword>
<comment type="caution">
    <text evidence="4">The sequence shown here is derived from an EMBL/GenBank/DDBJ whole genome shotgun (WGS) entry which is preliminary data.</text>
</comment>
<organism evidence="4 5">
    <name type="scientific">Henriciella barbarensis</name>
    <dbReference type="NCBI Taxonomy" id="86342"/>
    <lineage>
        <taxon>Bacteria</taxon>
        <taxon>Pseudomonadati</taxon>
        <taxon>Pseudomonadota</taxon>
        <taxon>Alphaproteobacteria</taxon>
        <taxon>Hyphomonadales</taxon>
        <taxon>Hyphomonadaceae</taxon>
        <taxon>Henriciella</taxon>
    </lineage>
</organism>
<dbReference type="InterPro" id="IPR052155">
    <property type="entry name" value="Biofilm_reg_signaling"/>
</dbReference>
<dbReference type="InterPro" id="IPR001633">
    <property type="entry name" value="EAL_dom"/>
</dbReference>
<dbReference type="InterPro" id="IPR029787">
    <property type="entry name" value="Nucleotide_cyclase"/>
</dbReference>
<dbReference type="PANTHER" id="PTHR44757">
    <property type="entry name" value="DIGUANYLATE CYCLASE DGCP"/>
    <property type="match status" value="1"/>
</dbReference>
<dbReference type="Proteomes" id="UP000265431">
    <property type="component" value="Unassembled WGS sequence"/>
</dbReference>
<name>A0A399QZ71_9PROT</name>
<dbReference type="RefSeq" id="WP_119379379.1">
    <property type="nucleotide sequence ID" value="NZ_QWGB01000005.1"/>
</dbReference>
<feature type="transmembrane region" description="Helical" evidence="1">
    <location>
        <begin position="61"/>
        <end position="81"/>
    </location>
</feature>
<reference evidence="4 5" key="1">
    <citation type="submission" date="2018-08" db="EMBL/GenBank/DDBJ databases">
        <title>Henriciella mobilis sp. nov., isolated from seawater.</title>
        <authorList>
            <person name="Cheng H."/>
            <person name="Wu Y.-H."/>
            <person name="Xu X.-W."/>
            <person name="Guo L.-L."/>
        </authorList>
    </citation>
    <scope>NUCLEOTIDE SEQUENCE [LARGE SCALE GENOMIC DNA]</scope>
    <source>
        <strain evidence="4 5">CCUG66934</strain>
    </source>
</reference>
<dbReference type="Pfam" id="PF00990">
    <property type="entry name" value="GGDEF"/>
    <property type="match status" value="1"/>
</dbReference>
<dbReference type="SUPFAM" id="SSF55073">
    <property type="entry name" value="Nucleotide cyclase"/>
    <property type="match status" value="1"/>
</dbReference>
<feature type="domain" description="GGDEF" evidence="3">
    <location>
        <begin position="354"/>
        <end position="489"/>
    </location>
</feature>
<feature type="domain" description="EAL" evidence="2">
    <location>
        <begin position="497"/>
        <end position="751"/>
    </location>
</feature>
<evidence type="ECO:0000259" key="2">
    <source>
        <dbReference type="PROSITE" id="PS50883"/>
    </source>
</evidence>
<dbReference type="Gene3D" id="3.30.450.20">
    <property type="entry name" value="PAS domain"/>
    <property type="match status" value="1"/>
</dbReference>
<protein>
    <submittedName>
        <fullName evidence="4">EAL domain-containing protein</fullName>
    </submittedName>
</protein>
<evidence type="ECO:0000259" key="3">
    <source>
        <dbReference type="PROSITE" id="PS50887"/>
    </source>
</evidence>
<dbReference type="AlphaFoldDB" id="A0A399QZ71"/>
<sequence length="761" mass="83711">MEDGGRSESASAGRWKSLRWSLRHLNHTRVQQLLVLFCASAIIITMASIILSMIAADNYPLGVMAVVDAATFACLGAAMLLATQKRTLSLSILLVCMSIPTNLMAEILLHGAGAWIGLMLLGLSPFMLGLLAPLWMASLYSVGLIVFYNYYLAGLPGEAVVFTGRDETYLTAMALSIITVASALAAILPKKITGAAYASLNQAAQKESTLKERYAQYATLASDWHLEINEFGIVTDFFGPGHAAGCNWKTLFYDWEEQAHIFHEALASRAPYEKIRAYLRVGDLSRRVECTGHPVFHPDGSFAGYRVIAHDITDKAEAEEKLKVLAMCDRLTGLKNRHAFNESVEARQSQTDDEETAVICIDLDNFKNLNDRQGHESGDAALAELGLRFREFEEAIPGLEVFRLGGDEFCALLTTRWDPERIHWLAEQFAEAVFRPIRMEDRVVDMAASIGAACTGPNKTLANTLERADAAVYEAKSLGGGQCILCAGEIEVRLERRLAIRRDLAAAIANGDIRMHYQPIFEVRTGALSGVEALARWAHPVYGNIAPDEFITIAESSRSIVKLGQYTLRRACNEALAWMNTHGAAIQLNVNVSPMEIMSEGFIDSLLAILEETGFPAKLLELEITERGMFEDMDVSRTRLDTIREHGVGISLDDFGTGYSSLSRLETLPIDRIKVDRSFLTQAVESRRAQKLLALISGIGGIMDVDIVAEGIETEDQLRLVRLAGFAKAQGYLFGRPAPISELRAANWKPMESEPALRQSA</sequence>
<dbReference type="SMART" id="SM00052">
    <property type="entry name" value="EAL"/>
    <property type="match status" value="1"/>
</dbReference>
<dbReference type="PROSITE" id="PS50887">
    <property type="entry name" value="GGDEF"/>
    <property type="match status" value="1"/>
</dbReference>
<evidence type="ECO:0000313" key="4">
    <source>
        <dbReference type="EMBL" id="RIJ24190.1"/>
    </source>
</evidence>